<feature type="compositionally biased region" description="Basic and acidic residues" evidence="1">
    <location>
        <begin position="119"/>
        <end position="133"/>
    </location>
</feature>
<keyword evidence="3" id="KW-1185">Reference proteome</keyword>
<evidence type="ECO:0000256" key="1">
    <source>
        <dbReference type="SAM" id="MobiDB-lite"/>
    </source>
</evidence>
<accession>A0ABR4CMQ8</accession>
<sequence length="133" mass="14173">MPSRKTSGKTSSKTSVGKTTSASSSGKPSRGETTGGSGEYKKYPCKHWDTTGVECESMLWVNKSICGDCLVSIGAFIYCFDVAWENNDGMEGMKESLTGLGVFKKNTVEVIGGGGEGNVIERERNGEEASPRD</sequence>
<feature type="compositionally biased region" description="Low complexity" evidence="1">
    <location>
        <begin position="1"/>
        <end position="28"/>
    </location>
</feature>
<protein>
    <submittedName>
        <fullName evidence="2">Uncharacterized protein</fullName>
    </submittedName>
</protein>
<dbReference type="EMBL" id="JAZHXI010000005">
    <property type="protein sequence ID" value="KAL2071069.1"/>
    <property type="molecule type" value="Genomic_DNA"/>
</dbReference>
<name>A0ABR4CMQ8_9HELO</name>
<evidence type="ECO:0000313" key="2">
    <source>
        <dbReference type="EMBL" id="KAL2071069.1"/>
    </source>
</evidence>
<reference evidence="2 3" key="1">
    <citation type="journal article" date="2024" name="Commun. Biol.">
        <title>Comparative genomic analysis of thermophilic fungi reveals convergent evolutionary adaptations and gene losses.</title>
        <authorList>
            <person name="Steindorff A.S."/>
            <person name="Aguilar-Pontes M.V."/>
            <person name="Robinson A.J."/>
            <person name="Andreopoulos B."/>
            <person name="LaButti K."/>
            <person name="Kuo A."/>
            <person name="Mondo S."/>
            <person name="Riley R."/>
            <person name="Otillar R."/>
            <person name="Haridas S."/>
            <person name="Lipzen A."/>
            <person name="Grimwood J."/>
            <person name="Schmutz J."/>
            <person name="Clum A."/>
            <person name="Reid I.D."/>
            <person name="Moisan M.C."/>
            <person name="Butler G."/>
            <person name="Nguyen T.T.M."/>
            <person name="Dewar K."/>
            <person name="Conant G."/>
            <person name="Drula E."/>
            <person name="Henrissat B."/>
            <person name="Hansel C."/>
            <person name="Singer S."/>
            <person name="Hutchinson M.I."/>
            <person name="de Vries R.P."/>
            <person name="Natvig D.O."/>
            <person name="Powell A.J."/>
            <person name="Tsang A."/>
            <person name="Grigoriev I.V."/>
        </authorList>
    </citation>
    <scope>NUCLEOTIDE SEQUENCE [LARGE SCALE GENOMIC DNA]</scope>
    <source>
        <strain evidence="2 3">CBS 494.80</strain>
    </source>
</reference>
<comment type="caution">
    <text evidence="2">The sequence shown here is derived from an EMBL/GenBank/DDBJ whole genome shotgun (WGS) entry which is preliminary data.</text>
</comment>
<evidence type="ECO:0000313" key="3">
    <source>
        <dbReference type="Proteomes" id="UP001595075"/>
    </source>
</evidence>
<gene>
    <name evidence="2" type="ORF">VTL71DRAFT_12304</name>
</gene>
<feature type="region of interest" description="Disordered" evidence="1">
    <location>
        <begin position="114"/>
        <end position="133"/>
    </location>
</feature>
<proteinExistence type="predicted"/>
<feature type="region of interest" description="Disordered" evidence="1">
    <location>
        <begin position="1"/>
        <end position="42"/>
    </location>
</feature>
<dbReference type="Proteomes" id="UP001595075">
    <property type="component" value="Unassembled WGS sequence"/>
</dbReference>
<organism evidence="2 3">
    <name type="scientific">Oculimacula yallundae</name>
    <dbReference type="NCBI Taxonomy" id="86028"/>
    <lineage>
        <taxon>Eukaryota</taxon>
        <taxon>Fungi</taxon>
        <taxon>Dikarya</taxon>
        <taxon>Ascomycota</taxon>
        <taxon>Pezizomycotina</taxon>
        <taxon>Leotiomycetes</taxon>
        <taxon>Helotiales</taxon>
        <taxon>Ploettnerulaceae</taxon>
        <taxon>Oculimacula</taxon>
    </lineage>
</organism>